<evidence type="ECO:0000313" key="13">
    <source>
        <dbReference type="Proteomes" id="UP000644693"/>
    </source>
</evidence>
<dbReference type="Proteomes" id="UP000644693">
    <property type="component" value="Unassembled WGS sequence"/>
</dbReference>
<evidence type="ECO:0000256" key="4">
    <source>
        <dbReference type="ARBA" id="ARBA00013858"/>
    </source>
</evidence>
<evidence type="ECO:0000256" key="9">
    <source>
        <dbReference type="ARBA" id="ARBA00030781"/>
    </source>
</evidence>
<reference evidence="12" key="2">
    <citation type="submission" date="2020-09" db="EMBL/GenBank/DDBJ databases">
        <authorList>
            <person name="Sun Q."/>
            <person name="Kim S."/>
        </authorList>
    </citation>
    <scope>NUCLEOTIDE SEQUENCE</scope>
    <source>
        <strain evidence="12">KCTC 23430</strain>
    </source>
</reference>
<evidence type="ECO:0000256" key="1">
    <source>
        <dbReference type="ARBA" id="ARBA00005046"/>
    </source>
</evidence>
<evidence type="ECO:0000256" key="7">
    <source>
        <dbReference type="ARBA" id="ARBA00029745"/>
    </source>
</evidence>
<dbReference type="NCBIfam" id="NF007959">
    <property type="entry name" value="PRK10678.1"/>
    <property type="match status" value="1"/>
</dbReference>
<accession>A0A919CJ13</accession>
<dbReference type="GO" id="GO:0030366">
    <property type="term" value="F:molybdopterin synthase activity"/>
    <property type="evidence" value="ECO:0007669"/>
    <property type="project" value="UniProtKB-EC"/>
</dbReference>
<dbReference type="InterPro" id="IPR036563">
    <property type="entry name" value="MoaE_sf"/>
</dbReference>
<dbReference type="SUPFAM" id="SSF54690">
    <property type="entry name" value="Molybdopterin synthase subunit MoaE"/>
    <property type="match status" value="1"/>
</dbReference>
<dbReference type="GO" id="GO:0006777">
    <property type="term" value="P:Mo-molybdopterin cofactor biosynthetic process"/>
    <property type="evidence" value="ECO:0007669"/>
    <property type="project" value="UniProtKB-KW"/>
</dbReference>
<dbReference type="Pfam" id="PF02391">
    <property type="entry name" value="MoaE"/>
    <property type="match status" value="1"/>
</dbReference>
<name>A0A919CJ13_9GAMM</name>
<dbReference type="EMBL" id="BMYM01000001">
    <property type="protein sequence ID" value="GHD29283.1"/>
    <property type="molecule type" value="Genomic_DNA"/>
</dbReference>
<gene>
    <name evidence="12" type="primary">moaE</name>
    <name evidence="12" type="ORF">GCM10007053_09510</name>
</gene>
<comment type="pathway">
    <text evidence="1">Cofactor biosynthesis; molybdopterin biosynthesis.</text>
</comment>
<comment type="similarity">
    <text evidence="2">Belongs to the MoaE family.</text>
</comment>
<comment type="caution">
    <text evidence="12">The sequence shown here is derived from an EMBL/GenBank/DDBJ whole genome shotgun (WGS) entry which is preliminary data.</text>
</comment>
<evidence type="ECO:0000256" key="5">
    <source>
        <dbReference type="ARBA" id="ARBA00023150"/>
    </source>
</evidence>
<evidence type="ECO:0000256" key="11">
    <source>
        <dbReference type="ARBA" id="ARBA00049878"/>
    </source>
</evidence>
<comment type="subunit">
    <text evidence="6">Heterotetramer of 2 MoaD subunits and 2 MoaE subunits. Also stable as homodimer. The enzyme changes between these two forms during catalysis.</text>
</comment>
<evidence type="ECO:0000313" key="12">
    <source>
        <dbReference type="EMBL" id="GHD29283.1"/>
    </source>
</evidence>
<protein>
    <recommendedName>
        <fullName evidence="4">Molybdopterin synthase catalytic subunit</fullName>
        <ecNumber evidence="3">2.8.1.12</ecNumber>
    </recommendedName>
    <alternativeName>
        <fullName evidence="9">MPT synthase subunit 2</fullName>
    </alternativeName>
    <alternativeName>
        <fullName evidence="7">Molybdenum cofactor biosynthesis protein E</fullName>
    </alternativeName>
    <alternativeName>
        <fullName evidence="8">Molybdopterin-converting factor large subunit</fullName>
    </alternativeName>
    <alternativeName>
        <fullName evidence="10">Molybdopterin-converting factor subunit 2</fullName>
    </alternativeName>
</protein>
<reference evidence="12" key="1">
    <citation type="journal article" date="2014" name="Int. J. Syst. Evol. Microbiol.">
        <title>Complete genome sequence of Corynebacterium casei LMG S-19264T (=DSM 44701T), isolated from a smear-ripened cheese.</title>
        <authorList>
            <consortium name="US DOE Joint Genome Institute (JGI-PGF)"/>
            <person name="Walter F."/>
            <person name="Albersmeier A."/>
            <person name="Kalinowski J."/>
            <person name="Ruckert C."/>
        </authorList>
    </citation>
    <scope>NUCLEOTIDE SEQUENCE</scope>
    <source>
        <strain evidence="12">KCTC 23430</strain>
    </source>
</reference>
<sequence>MADLDVVIQTAAFDPGELQQQLIGQSTDIGGVVTFTGYVRNANEGDEVSVLQLEHYPGMTERVIQETLENAAQRWPLLAAQVVHRVGELVPGDPIVWVGISAKHRAAAYAACEFAMDFLKTEAPFWKKERTADGERWLDQRSVDTERTARW</sequence>
<dbReference type="RefSeq" id="WP_229802584.1">
    <property type="nucleotide sequence ID" value="NZ_BMYM01000001.1"/>
</dbReference>
<evidence type="ECO:0000256" key="10">
    <source>
        <dbReference type="ARBA" id="ARBA00032474"/>
    </source>
</evidence>
<keyword evidence="5" id="KW-0501">Molybdenum cofactor biosynthesis</keyword>
<keyword evidence="13" id="KW-1185">Reference proteome</keyword>
<evidence type="ECO:0000256" key="6">
    <source>
        <dbReference type="ARBA" id="ARBA00026066"/>
    </source>
</evidence>
<evidence type="ECO:0000256" key="8">
    <source>
        <dbReference type="ARBA" id="ARBA00030407"/>
    </source>
</evidence>
<dbReference type="AlphaFoldDB" id="A0A919CJ13"/>
<dbReference type="EC" id="2.8.1.12" evidence="3"/>
<dbReference type="Gene3D" id="3.90.1170.40">
    <property type="entry name" value="Molybdopterin biosynthesis MoaE subunit"/>
    <property type="match status" value="1"/>
</dbReference>
<evidence type="ECO:0000256" key="2">
    <source>
        <dbReference type="ARBA" id="ARBA00005426"/>
    </source>
</evidence>
<proteinExistence type="inferred from homology"/>
<evidence type="ECO:0000256" key="3">
    <source>
        <dbReference type="ARBA" id="ARBA00011950"/>
    </source>
</evidence>
<organism evidence="12 13">
    <name type="scientific">Parahalioglobus pacificus</name>
    <dbReference type="NCBI Taxonomy" id="930806"/>
    <lineage>
        <taxon>Bacteria</taxon>
        <taxon>Pseudomonadati</taxon>
        <taxon>Pseudomonadota</taxon>
        <taxon>Gammaproteobacteria</taxon>
        <taxon>Cellvibrionales</taxon>
        <taxon>Halieaceae</taxon>
        <taxon>Parahalioglobus</taxon>
    </lineage>
</organism>
<dbReference type="PANTHER" id="PTHR23404">
    <property type="entry name" value="MOLYBDOPTERIN SYNTHASE RELATED"/>
    <property type="match status" value="1"/>
</dbReference>
<dbReference type="InterPro" id="IPR003448">
    <property type="entry name" value="Mopterin_biosynth_MoaE"/>
</dbReference>
<dbReference type="CDD" id="cd00756">
    <property type="entry name" value="MoaE"/>
    <property type="match status" value="1"/>
</dbReference>
<comment type="catalytic activity">
    <reaction evidence="11">
        <text>2 [molybdopterin-synthase sulfur-carrier protein]-C-terminal-Gly-aminoethanethioate + cyclic pyranopterin phosphate + H2O = molybdopterin + 2 [molybdopterin-synthase sulfur-carrier protein]-C-terminal Gly-Gly + 2 H(+)</text>
        <dbReference type="Rhea" id="RHEA:26333"/>
        <dbReference type="Rhea" id="RHEA-COMP:12202"/>
        <dbReference type="Rhea" id="RHEA-COMP:19907"/>
        <dbReference type="ChEBI" id="CHEBI:15377"/>
        <dbReference type="ChEBI" id="CHEBI:15378"/>
        <dbReference type="ChEBI" id="CHEBI:58698"/>
        <dbReference type="ChEBI" id="CHEBI:59648"/>
        <dbReference type="ChEBI" id="CHEBI:90778"/>
        <dbReference type="ChEBI" id="CHEBI:232372"/>
        <dbReference type="EC" id="2.8.1.12"/>
    </reaction>
</comment>